<evidence type="ECO:0000313" key="2">
    <source>
        <dbReference type="Proteomes" id="UP000613160"/>
    </source>
</evidence>
<evidence type="ECO:0000313" key="1">
    <source>
        <dbReference type="EMBL" id="GGD15248.1"/>
    </source>
</evidence>
<dbReference type="AlphaFoldDB" id="A0A916XVA4"/>
<dbReference type="InterPro" id="IPR010985">
    <property type="entry name" value="Ribbon_hlx_hlx"/>
</dbReference>
<dbReference type="Pfam" id="PF05534">
    <property type="entry name" value="HicB"/>
    <property type="match status" value="1"/>
</dbReference>
<dbReference type="Proteomes" id="UP000613160">
    <property type="component" value="Unassembled WGS sequence"/>
</dbReference>
<dbReference type="GO" id="GO:0006355">
    <property type="term" value="P:regulation of DNA-templated transcription"/>
    <property type="evidence" value="ECO:0007669"/>
    <property type="project" value="InterPro"/>
</dbReference>
<reference evidence="1" key="1">
    <citation type="journal article" date="2014" name="Int. J. Syst. Evol. Microbiol.">
        <title>Complete genome sequence of Corynebacterium casei LMG S-19264T (=DSM 44701T), isolated from a smear-ripened cheese.</title>
        <authorList>
            <consortium name="US DOE Joint Genome Institute (JGI-PGF)"/>
            <person name="Walter F."/>
            <person name="Albersmeier A."/>
            <person name="Kalinowski J."/>
            <person name="Ruckert C."/>
        </authorList>
    </citation>
    <scope>NUCLEOTIDE SEQUENCE</scope>
    <source>
        <strain evidence="1">CGMCC 1.15493</strain>
    </source>
</reference>
<comment type="caution">
    <text evidence="1">The sequence shown here is derived from an EMBL/GenBank/DDBJ whole genome shotgun (WGS) entry which is preliminary data.</text>
</comment>
<proteinExistence type="predicted"/>
<dbReference type="EMBL" id="BMJJ01000003">
    <property type="protein sequence ID" value="GGD15248.1"/>
    <property type="molecule type" value="Genomic_DNA"/>
</dbReference>
<name>A0A916XVA4_9HYPH</name>
<keyword evidence="2" id="KW-1185">Reference proteome</keyword>
<protein>
    <recommendedName>
        <fullName evidence="3">Type II toxin-antitoxin system HicB family antitoxin</fullName>
    </recommendedName>
</protein>
<sequence>MRNIIEIDGRKALVSYDPEIGMLRGAFIGLTGGADFYAKDTDKLAEEGSISLRVYLEGCAQRGVEPFKAFSGKFNVRLDPATHEAAVAAAAAADKSLNEWVAEAISEAARAA</sequence>
<evidence type="ECO:0008006" key="3">
    <source>
        <dbReference type="Google" id="ProtNLM"/>
    </source>
</evidence>
<gene>
    <name evidence="1" type="ORF">GCM10011335_17570</name>
</gene>
<accession>A0A916XVA4</accession>
<dbReference type="RefSeq" id="WP_188850196.1">
    <property type="nucleotide sequence ID" value="NZ_BMJJ01000003.1"/>
</dbReference>
<dbReference type="SUPFAM" id="SSF47598">
    <property type="entry name" value="Ribbon-helix-helix"/>
    <property type="match status" value="1"/>
</dbReference>
<reference evidence="1" key="2">
    <citation type="submission" date="2020-09" db="EMBL/GenBank/DDBJ databases">
        <authorList>
            <person name="Sun Q."/>
            <person name="Zhou Y."/>
        </authorList>
    </citation>
    <scope>NUCLEOTIDE SEQUENCE</scope>
    <source>
        <strain evidence="1">CGMCC 1.15493</strain>
    </source>
</reference>
<dbReference type="InterPro" id="IPR008651">
    <property type="entry name" value="Uncharacterised_HicB"/>
</dbReference>
<organism evidence="1 2">
    <name type="scientific">Aureimonas glaciei</name>
    <dbReference type="NCBI Taxonomy" id="1776957"/>
    <lineage>
        <taxon>Bacteria</taxon>
        <taxon>Pseudomonadati</taxon>
        <taxon>Pseudomonadota</taxon>
        <taxon>Alphaproteobacteria</taxon>
        <taxon>Hyphomicrobiales</taxon>
        <taxon>Aurantimonadaceae</taxon>
        <taxon>Aureimonas</taxon>
    </lineage>
</organism>